<dbReference type="GO" id="GO:0009229">
    <property type="term" value="P:thiamine diphosphate biosynthetic process"/>
    <property type="evidence" value="ECO:0007669"/>
    <property type="project" value="InterPro"/>
</dbReference>
<dbReference type="InterPro" id="IPR053149">
    <property type="entry name" value="TPK"/>
</dbReference>
<dbReference type="EMBL" id="KP211793">
    <property type="protein sequence ID" value="ANV78690.1"/>
    <property type="molecule type" value="Genomic_DNA"/>
</dbReference>
<dbReference type="Gene3D" id="3.40.50.10240">
    <property type="entry name" value="Thiamin pyrophosphokinase, catalytic domain"/>
    <property type="match status" value="1"/>
</dbReference>
<keyword evidence="2" id="KW-0547">Nucleotide-binding</keyword>
<keyword evidence="3" id="KW-0418">Kinase</keyword>
<reference evidence="5" key="1">
    <citation type="submission" date="2014-11" db="EMBL/GenBank/DDBJ databases">
        <authorList>
            <person name="Zhu J."/>
            <person name="Qi W."/>
            <person name="Song R."/>
        </authorList>
    </citation>
    <scope>NUCLEOTIDE SEQUENCE</scope>
</reference>
<dbReference type="AlphaFoldDB" id="A0A1B1T8T2"/>
<evidence type="ECO:0000256" key="1">
    <source>
        <dbReference type="ARBA" id="ARBA00022679"/>
    </source>
</evidence>
<accession>A0A1B1T8T2</accession>
<evidence type="ECO:0000313" key="5">
    <source>
        <dbReference type="EMBL" id="ANV78690.1"/>
    </source>
</evidence>
<protein>
    <recommendedName>
        <fullName evidence="6">Thiamine diphosphokinase</fullName>
    </recommendedName>
</protein>
<proteinExistence type="predicted"/>
<dbReference type="PANTHER" id="PTHR41299:SF1">
    <property type="entry name" value="THIAMINE PYROPHOSPHOKINASE"/>
    <property type="match status" value="1"/>
</dbReference>
<name>A0A1B1T8T2_9ARCH</name>
<evidence type="ECO:0008006" key="6">
    <source>
        <dbReference type="Google" id="ProtNLM"/>
    </source>
</evidence>
<dbReference type="InterPro" id="IPR036759">
    <property type="entry name" value="TPK_catalytic_sf"/>
</dbReference>
<dbReference type="SUPFAM" id="SSF63999">
    <property type="entry name" value="Thiamin pyrophosphokinase, catalytic domain"/>
    <property type="match status" value="1"/>
</dbReference>
<dbReference type="GO" id="GO:0016301">
    <property type="term" value="F:kinase activity"/>
    <property type="evidence" value="ECO:0007669"/>
    <property type="project" value="UniProtKB-KW"/>
</dbReference>
<evidence type="ECO:0000256" key="3">
    <source>
        <dbReference type="ARBA" id="ARBA00022777"/>
    </source>
</evidence>
<reference evidence="5" key="2">
    <citation type="journal article" date="2015" name="ISME J.">
        <title>A new class of marine Euryarchaeota group II from the Mediterranean deep chlorophyll maximum.</title>
        <authorList>
            <person name="Martin-Cuadrado A.B."/>
            <person name="Garcia-Heredia I."/>
            <person name="Molto A.G."/>
            <person name="Lopez-Ubeda R."/>
            <person name="Kimes N."/>
            <person name="Lopez-Garcia P."/>
            <person name="Moreira D."/>
            <person name="Rodriguez-Valera F."/>
        </authorList>
    </citation>
    <scope>NUCLEOTIDE SEQUENCE</scope>
</reference>
<dbReference type="GO" id="GO:0004788">
    <property type="term" value="F:thiamine diphosphokinase activity"/>
    <property type="evidence" value="ECO:0007669"/>
    <property type="project" value="InterPro"/>
</dbReference>
<evidence type="ECO:0000256" key="2">
    <source>
        <dbReference type="ARBA" id="ARBA00022741"/>
    </source>
</evidence>
<organism evidence="5">
    <name type="scientific">uncultured Poseidoniia archaeon</name>
    <dbReference type="NCBI Taxonomy" id="1697135"/>
    <lineage>
        <taxon>Archaea</taxon>
        <taxon>Methanobacteriati</taxon>
        <taxon>Thermoplasmatota</taxon>
        <taxon>Candidatus Poseidoniia</taxon>
        <taxon>environmental samples</taxon>
    </lineage>
</organism>
<sequence>MRAFVWCNGDLPSEEIIFNLGEISPLFAVDGGADKARTLGFDVIEIFGDLDSVDIEKYTSKKTLLESQKISDLTKTIGELSERGFTEFDILGADGGDTGHMLGVWGSLAEISVDLTIRLYHENSTTHRITSASGNFEINMEKDRIFSVFALSKCQNVCVKGAKWEIKNEEFDLSTKGLHNKSLGDPITISGNGILALIVEN</sequence>
<keyword evidence="4" id="KW-0067">ATP-binding</keyword>
<keyword evidence="1" id="KW-0808">Transferase</keyword>
<evidence type="ECO:0000256" key="4">
    <source>
        <dbReference type="ARBA" id="ARBA00022840"/>
    </source>
</evidence>
<dbReference type="GO" id="GO:0005524">
    <property type="term" value="F:ATP binding"/>
    <property type="evidence" value="ECO:0007669"/>
    <property type="project" value="UniProtKB-KW"/>
</dbReference>
<dbReference type="PANTHER" id="PTHR41299">
    <property type="entry name" value="THIAMINE PYROPHOSPHOKINASE"/>
    <property type="match status" value="1"/>
</dbReference>